<feature type="domain" description="DUF1400" evidence="5">
    <location>
        <begin position="59"/>
        <end position="185"/>
    </location>
</feature>
<evidence type="ECO:0000313" key="6">
    <source>
        <dbReference type="EMBL" id="MEP0816399.1"/>
    </source>
</evidence>
<dbReference type="Pfam" id="PF07176">
    <property type="entry name" value="DUF1400"/>
    <property type="match status" value="1"/>
</dbReference>
<keyword evidence="7" id="KW-1185">Reference proteome</keyword>
<reference evidence="6 7" key="1">
    <citation type="submission" date="2022-04" db="EMBL/GenBank/DDBJ databases">
        <title>Positive selection, recombination, and allopatry shape intraspecific diversity of widespread and dominant cyanobacteria.</title>
        <authorList>
            <person name="Wei J."/>
            <person name="Shu W."/>
            <person name="Hu C."/>
        </authorList>
    </citation>
    <scope>NUCLEOTIDE SEQUENCE [LARGE SCALE GENOMIC DNA]</scope>
    <source>
        <strain evidence="6 7">GB2-A4</strain>
    </source>
</reference>
<protein>
    <submittedName>
        <fullName evidence="6">Alpha/beta hydrolase</fullName>
    </submittedName>
</protein>
<evidence type="ECO:0000256" key="4">
    <source>
        <dbReference type="SAM" id="MobiDB-lite"/>
    </source>
</evidence>
<dbReference type="InterPro" id="IPR029058">
    <property type="entry name" value="AB_hydrolase_fold"/>
</dbReference>
<evidence type="ECO:0000313" key="7">
    <source>
        <dbReference type="Proteomes" id="UP001464891"/>
    </source>
</evidence>
<name>A0ABV0J3N7_9CYAN</name>
<dbReference type="GO" id="GO:0016787">
    <property type="term" value="F:hydrolase activity"/>
    <property type="evidence" value="ECO:0007669"/>
    <property type="project" value="UniProtKB-KW"/>
</dbReference>
<dbReference type="PANTHER" id="PTHR10272:SF13">
    <property type="entry name" value="POLY(ETHYLENE TEREPHTHALATE) HYDROLASE"/>
    <property type="match status" value="1"/>
</dbReference>
<dbReference type="Pfam" id="PF03403">
    <property type="entry name" value="PAF-AH_p_II"/>
    <property type="match status" value="1"/>
</dbReference>
<sequence>MNFFLSGFVALTLRRWQLQFVSTDHRVVQTHPVKRWTLLGLGALSSGLLLPSLAHPAAAAERVYVSYGSVERSISVDTLETYARTGTINDDLAAYAQYADPKQLQDLREVLLTPIQLSSVAVSQFLYTPQAETLLMRLGQVIQTEARQTGFYAIRSALILAAAQPEGLTLLNVMRQFPTDGIRVNLGRSLEIANALDEFVEQTRQASVAISQQATAEAALAPVTDFSALADLRQTGGFEWEKTTITLSDRTRKTIQRFPNRPPIEVPRERVFPVDIYMPLASAAQNQAQPYPAPVIVISHGLGSDRTTFDYLAKHLASYGFVVALPEHLGSNAGRLQALLSGTATDVAESFEFVDRPLDVKYLLDELERRSKSEPLFQGRLNLQQVGVVGQSFGGYTALSVAGATLNFEQLAENCQRSNESLNLSLLLQCRARELAGRQYELRDPRIKAAIAINPVDSTVFGEPSLSQIQVPLMMIAANADTVAPALPEQIRPFTWLTMPEKYLVLMNGATHFSAIGASATNSEVVPIPTPVIGAAPALAYRYIQALSVAFFKTHITNQEQFRPYLTSAYAANISRAPLKLDLVQSFTAAQLAQALDGETEEPTVPPESVPAPPATSPSEPLPAPVPLEELVPTVP</sequence>
<feature type="compositionally biased region" description="Pro residues" evidence="4">
    <location>
        <begin position="604"/>
        <end position="626"/>
    </location>
</feature>
<dbReference type="PANTHER" id="PTHR10272">
    <property type="entry name" value="PLATELET-ACTIVATING FACTOR ACETYLHYDROLASE"/>
    <property type="match status" value="1"/>
</dbReference>
<proteinExistence type="predicted"/>
<dbReference type="SUPFAM" id="SSF53474">
    <property type="entry name" value="alpha/beta-Hydrolases"/>
    <property type="match status" value="1"/>
</dbReference>
<keyword evidence="1 6" id="KW-0378">Hydrolase</keyword>
<evidence type="ECO:0000256" key="2">
    <source>
        <dbReference type="ARBA" id="ARBA00022963"/>
    </source>
</evidence>
<dbReference type="EMBL" id="JAMPKM010000002">
    <property type="protein sequence ID" value="MEP0816399.1"/>
    <property type="molecule type" value="Genomic_DNA"/>
</dbReference>
<comment type="caution">
    <text evidence="6">The sequence shown here is derived from an EMBL/GenBank/DDBJ whole genome shotgun (WGS) entry which is preliminary data.</text>
</comment>
<gene>
    <name evidence="6" type="ORF">NC998_04745</name>
</gene>
<dbReference type="RefSeq" id="WP_190433736.1">
    <property type="nucleotide sequence ID" value="NZ_JAMPKM010000002.1"/>
</dbReference>
<evidence type="ECO:0000259" key="5">
    <source>
        <dbReference type="Pfam" id="PF07176"/>
    </source>
</evidence>
<dbReference type="InterPro" id="IPR010802">
    <property type="entry name" value="DUF1400"/>
</dbReference>
<accession>A0ABV0J3N7</accession>
<dbReference type="Proteomes" id="UP001464891">
    <property type="component" value="Unassembled WGS sequence"/>
</dbReference>
<keyword evidence="3" id="KW-0443">Lipid metabolism</keyword>
<organism evidence="6 7">
    <name type="scientific">Trichocoleus desertorum GB2-A4</name>
    <dbReference type="NCBI Taxonomy" id="2933944"/>
    <lineage>
        <taxon>Bacteria</taxon>
        <taxon>Bacillati</taxon>
        <taxon>Cyanobacteriota</taxon>
        <taxon>Cyanophyceae</taxon>
        <taxon>Leptolyngbyales</taxon>
        <taxon>Trichocoleusaceae</taxon>
        <taxon>Trichocoleus</taxon>
    </lineage>
</organism>
<evidence type="ECO:0000256" key="1">
    <source>
        <dbReference type="ARBA" id="ARBA00022801"/>
    </source>
</evidence>
<evidence type="ECO:0000256" key="3">
    <source>
        <dbReference type="ARBA" id="ARBA00023098"/>
    </source>
</evidence>
<feature type="compositionally biased region" description="Low complexity" evidence="4">
    <location>
        <begin position="627"/>
        <end position="636"/>
    </location>
</feature>
<keyword evidence="2" id="KW-0442">Lipid degradation</keyword>
<dbReference type="Gene3D" id="3.40.50.1820">
    <property type="entry name" value="alpha/beta hydrolase"/>
    <property type="match status" value="1"/>
</dbReference>
<feature type="region of interest" description="Disordered" evidence="4">
    <location>
        <begin position="595"/>
        <end position="636"/>
    </location>
</feature>